<feature type="region of interest" description="Disordered" evidence="1">
    <location>
        <begin position="1"/>
        <end position="41"/>
    </location>
</feature>
<dbReference type="HOGENOM" id="CLU_207303_2_1_11"/>
<comment type="caution">
    <text evidence="2">The sequence shown here is derived from an EMBL/GenBank/DDBJ whole genome shotgun (WGS) entry which is preliminary data.</text>
</comment>
<evidence type="ECO:0000313" key="3">
    <source>
        <dbReference type="Proteomes" id="UP000016481"/>
    </source>
</evidence>
<name>U1R6X3_9ACTO</name>
<evidence type="ECO:0000256" key="1">
    <source>
        <dbReference type="SAM" id="MobiDB-lite"/>
    </source>
</evidence>
<protein>
    <submittedName>
        <fullName evidence="2">Uncharacterized protein</fullName>
    </submittedName>
</protein>
<dbReference type="Proteomes" id="UP000016481">
    <property type="component" value="Unassembled WGS sequence"/>
</dbReference>
<dbReference type="AlphaFoldDB" id="U1R6X3"/>
<proteinExistence type="predicted"/>
<gene>
    <name evidence="2" type="ORF">HMPREF1978_01872</name>
</gene>
<sequence>MSRFNYPSSCHGGGFPRSRGDEPTAPQLADAAYKFSPLTRG</sequence>
<evidence type="ECO:0000313" key="2">
    <source>
        <dbReference type="EMBL" id="ERH14252.1"/>
    </source>
</evidence>
<reference evidence="2 3" key="1">
    <citation type="submission" date="2013-08" db="EMBL/GenBank/DDBJ databases">
        <authorList>
            <person name="Weinstock G."/>
            <person name="Sodergren E."/>
            <person name="Wylie T."/>
            <person name="Fulton L."/>
            <person name="Fulton R."/>
            <person name="Fronick C."/>
            <person name="O'Laughlin M."/>
            <person name="Godfrey J."/>
            <person name="Miner T."/>
            <person name="Herter B."/>
            <person name="Appelbaum E."/>
            <person name="Cordes M."/>
            <person name="Lek S."/>
            <person name="Wollam A."/>
            <person name="Pepin K.H."/>
            <person name="Palsikar V.B."/>
            <person name="Mitreva M."/>
            <person name="Wilson R.K."/>
        </authorList>
    </citation>
    <scope>NUCLEOTIDE SEQUENCE [LARGE SCALE GENOMIC DNA]</scope>
    <source>
        <strain evidence="2 3">F0530</strain>
    </source>
</reference>
<organism evidence="2 3">
    <name type="scientific">Actinomyces graevenitzii F0530</name>
    <dbReference type="NCBI Taxonomy" id="1321817"/>
    <lineage>
        <taxon>Bacteria</taxon>
        <taxon>Bacillati</taxon>
        <taxon>Actinomycetota</taxon>
        <taxon>Actinomycetes</taxon>
        <taxon>Actinomycetales</taxon>
        <taxon>Actinomycetaceae</taxon>
        <taxon>Actinomyces</taxon>
    </lineage>
</organism>
<accession>U1R6X3</accession>
<dbReference type="EMBL" id="AWSC01000077">
    <property type="protein sequence ID" value="ERH14252.1"/>
    <property type="molecule type" value="Genomic_DNA"/>
</dbReference>